<reference evidence="2 3" key="1">
    <citation type="submission" date="2019-04" db="EMBL/GenBank/DDBJ databases">
        <title>Streptomyces piniterrae sp. nov., a heliquinomycin-producing actinomycete isolated from rhizosphere soil of Pinus yunnanensis.</title>
        <authorList>
            <person name="Zhuang X."/>
            <person name="Zhao J."/>
        </authorList>
    </citation>
    <scope>NUCLEOTIDE SEQUENCE [LARGE SCALE GENOMIC DNA]</scope>
    <source>
        <strain evidence="3">jys28</strain>
    </source>
</reference>
<feature type="transmembrane region" description="Helical" evidence="1">
    <location>
        <begin position="219"/>
        <end position="238"/>
    </location>
</feature>
<dbReference type="EMBL" id="SUMB01000004">
    <property type="protein sequence ID" value="TJZ54388.1"/>
    <property type="molecule type" value="Genomic_DNA"/>
</dbReference>
<keyword evidence="1" id="KW-0472">Membrane</keyword>
<gene>
    <name evidence="2" type="ORF">FCH28_14720</name>
</gene>
<name>A0A4V5MKR9_9ACTN</name>
<feature type="transmembrane region" description="Helical" evidence="1">
    <location>
        <begin position="14"/>
        <end position="33"/>
    </location>
</feature>
<comment type="caution">
    <text evidence="2">The sequence shown here is derived from an EMBL/GenBank/DDBJ whole genome shotgun (WGS) entry which is preliminary data.</text>
</comment>
<keyword evidence="3" id="KW-1185">Reference proteome</keyword>
<evidence type="ECO:0000256" key="1">
    <source>
        <dbReference type="SAM" id="Phobius"/>
    </source>
</evidence>
<dbReference type="RefSeq" id="WP_136740313.1">
    <property type="nucleotide sequence ID" value="NZ_SUMB01000004.1"/>
</dbReference>
<dbReference type="OrthoDB" id="3416461at2"/>
<feature type="transmembrane region" description="Helical" evidence="1">
    <location>
        <begin position="131"/>
        <end position="151"/>
    </location>
</feature>
<organism evidence="2 3">
    <name type="scientific">Streptomyces piniterrae</name>
    <dbReference type="NCBI Taxonomy" id="2571125"/>
    <lineage>
        <taxon>Bacteria</taxon>
        <taxon>Bacillati</taxon>
        <taxon>Actinomycetota</taxon>
        <taxon>Actinomycetes</taxon>
        <taxon>Kitasatosporales</taxon>
        <taxon>Streptomycetaceae</taxon>
        <taxon>Streptomyces</taxon>
    </lineage>
</organism>
<dbReference type="AlphaFoldDB" id="A0A4V5MKR9"/>
<accession>A0A4V5MKR9</accession>
<feature type="transmembrane region" description="Helical" evidence="1">
    <location>
        <begin position="163"/>
        <end position="179"/>
    </location>
</feature>
<sequence length="460" mass="47902">MNIRVLRIELKRSVAPWAGVVALATALGFLYLIPGPWWDGTALWTAQWTSMALWTRMLLAFLWPLAVGFGALQGLRDHRSAMSELLMSTPRPARHRAATLAGATAITLVSAFVLLVYLGTVQVFAKSAYAHLGWLPITLVGALSLVAGAVLGMGVGRAVPSPLTPPALAVAALAFTTLLRQSSDSAVPTGAVPIRFSLLSPAVAPVREVLLTLSASVHAGQTVWLLGMAATGFALLVVATPRARLLALAPVLAGAAIALLVLPSDPRRAYVVDEAAAAQVCDGPVCVTRLHQARLADLAGPGKEALRLLRETLGSHAPVSIREVTAPRASSATLERSRTAVLVDFDDGAISTVRGKDLTRALLAQGMAPHCNPRTTISSSGLPSETAAQSIAASWVLGDLVPLRGTQHSASSLTALAAPVWKELKALPRAEQRSRITAAHTAALSCSSDPLSVLSGGESP</sequence>
<keyword evidence="1" id="KW-1133">Transmembrane helix</keyword>
<feature type="transmembrane region" description="Helical" evidence="1">
    <location>
        <begin position="97"/>
        <end position="119"/>
    </location>
</feature>
<protein>
    <submittedName>
        <fullName evidence="2">Uncharacterized protein</fullName>
    </submittedName>
</protein>
<proteinExistence type="predicted"/>
<keyword evidence="1" id="KW-0812">Transmembrane</keyword>
<dbReference type="Proteomes" id="UP000308697">
    <property type="component" value="Unassembled WGS sequence"/>
</dbReference>
<feature type="transmembrane region" description="Helical" evidence="1">
    <location>
        <begin position="53"/>
        <end position="76"/>
    </location>
</feature>
<evidence type="ECO:0000313" key="3">
    <source>
        <dbReference type="Proteomes" id="UP000308697"/>
    </source>
</evidence>
<feature type="transmembrane region" description="Helical" evidence="1">
    <location>
        <begin position="245"/>
        <end position="262"/>
    </location>
</feature>
<evidence type="ECO:0000313" key="2">
    <source>
        <dbReference type="EMBL" id="TJZ54388.1"/>
    </source>
</evidence>